<dbReference type="EMBL" id="MH257954">
    <property type="protein sequence ID" value="AZM66244.1"/>
    <property type="molecule type" value="Genomic_DNA"/>
</dbReference>
<dbReference type="AlphaFoldDB" id="A0A3Q8VKU5"/>
<name>A0A3Q8VKU5_ECOLX</name>
<reference evidence="1" key="1">
    <citation type="submission" date="2018-04" db="EMBL/GenBank/DDBJ databases">
        <authorList>
            <person name="Feng Y."/>
        </authorList>
    </citation>
    <scope>NUCLEOTIDE SEQUENCE</scope>
    <source>
        <strain evidence="1">104</strain>
        <plasmid evidence="1">pHXH-2</plasmid>
    </source>
</reference>
<organism evidence="1">
    <name type="scientific">Escherichia coli</name>
    <dbReference type="NCBI Taxonomy" id="562"/>
    <lineage>
        <taxon>Bacteria</taxon>
        <taxon>Pseudomonadati</taxon>
        <taxon>Pseudomonadota</taxon>
        <taxon>Gammaproteobacteria</taxon>
        <taxon>Enterobacterales</taxon>
        <taxon>Enterobacteriaceae</taxon>
        <taxon>Escherichia</taxon>
    </lineage>
</organism>
<proteinExistence type="predicted"/>
<protein>
    <submittedName>
        <fullName evidence="1">Uncharacterized protein</fullName>
    </submittedName>
</protein>
<keyword evidence="1" id="KW-0614">Plasmid</keyword>
<geneLocation type="plasmid" evidence="1">
    <name>pHXH-2</name>
</geneLocation>
<evidence type="ECO:0000313" key="1">
    <source>
        <dbReference type="EMBL" id="AZM66244.1"/>
    </source>
</evidence>
<sequence>MTAIINELQPLVVQINIWNTDVEVPVAGKFQSNVNVITIV</sequence>
<accession>A0A3Q8VKU5</accession>